<dbReference type="PANTHER" id="PTHR48108">
    <property type="entry name" value="CBS DOMAIN-CONTAINING PROTEIN CBSX2, CHLOROPLASTIC"/>
    <property type="match status" value="1"/>
</dbReference>
<dbReference type="Proteomes" id="UP000649753">
    <property type="component" value="Unassembled WGS sequence"/>
</dbReference>
<evidence type="ECO:0000313" key="4">
    <source>
        <dbReference type="EMBL" id="MBE1486148.1"/>
    </source>
</evidence>
<dbReference type="RefSeq" id="WP_192766221.1">
    <property type="nucleotide sequence ID" value="NZ_JADBEB010000001.1"/>
</dbReference>
<dbReference type="AlphaFoldDB" id="A0A927QY41"/>
<dbReference type="InterPro" id="IPR051462">
    <property type="entry name" value="CBS_domain-containing"/>
</dbReference>
<evidence type="ECO:0000256" key="1">
    <source>
        <dbReference type="ARBA" id="ARBA00022737"/>
    </source>
</evidence>
<dbReference type="SUPFAM" id="SSF54631">
    <property type="entry name" value="CBS-domain pair"/>
    <property type="match status" value="1"/>
</dbReference>
<dbReference type="EMBL" id="JADBEB010000001">
    <property type="protein sequence ID" value="MBE1486148.1"/>
    <property type="molecule type" value="Genomic_DNA"/>
</dbReference>
<sequence>MTQLRVRDVMTRQVVYLPLGTPLDEAARAMRDADIGDVVVTDGPNLLGMVTDRDIVVRAVAEGRDARQTTLGSVTTREIVMIEQNATATEAAMLMRERSVRRILVCDTDRQLVGIVSLGDLAVRLDPSSTLGEISEASPDS</sequence>
<name>A0A927QY41_9ACTN</name>
<dbReference type="SMART" id="SM00116">
    <property type="entry name" value="CBS"/>
    <property type="match status" value="2"/>
</dbReference>
<accession>A0A927QY41</accession>
<dbReference type="InterPro" id="IPR000644">
    <property type="entry name" value="CBS_dom"/>
</dbReference>
<protein>
    <submittedName>
        <fullName evidence="4">CBS domain-containing protein</fullName>
    </submittedName>
</protein>
<dbReference type="InterPro" id="IPR046342">
    <property type="entry name" value="CBS_dom_sf"/>
</dbReference>
<comment type="caution">
    <text evidence="4">The sequence shown here is derived from an EMBL/GenBank/DDBJ whole genome shotgun (WGS) entry which is preliminary data.</text>
</comment>
<dbReference type="Gene3D" id="3.10.580.10">
    <property type="entry name" value="CBS-domain"/>
    <property type="match status" value="1"/>
</dbReference>
<proteinExistence type="predicted"/>
<dbReference type="CDD" id="cd04622">
    <property type="entry name" value="CBS_pair_HRP1_like"/>
    <property type="match status" value="1"/>
</dbReference>
<evidence type="ECO:0000259" key="3">
    <source>
        <dbReference type="PROSITE" id="PS51371"/>
    </source>
</evidence>
<gene>
    <name evidence="4" type="ORF">H4W31_001786</name>
</gene>
<feature type="domain" description="CBS" evidence="3">
    <location>
        <begin position="75"/>
        <end position="134"/>
    </location>
</feature>
<keyword evidence="2" id="KW-0129">CBS domain</keyword>
<evidence type="ECO:0000313" key="5">
    <source>
        <dbReference type="Proteomes" id="UP000649753"/>
    </source>
</evidence>
<dbReference type="PANTHER" id="PTHR48108:SF34">
    <property type="entry name" value="CBS DOMAIN-CONTAINING PROTEIN YHCV"/>
    <property type="match status" value="1"/>
</dbReference>
<dbReference type="Pfam" id="PF00571">
    <property type="entry name" value="CBS"/>
    <property type="match status" value="2"/>
</dbReference>
<keyword evidence="5" id="KW-1185">Reference proteome</keyword>
<dbReference type="PROSITE" id="PS51371">
    <property type="entry name" value="CBS"/>
    <property type="match status" value="2"/>
</dbReference>
<organism evidence="4 5">
    <name type="scientific">Plantactinospora soyae</name>
    <dbReference type="NCBI Taxonomy" id="1544732"/>
    <lineage>
        <taxon>Bacteria</taxon>
        <taxon>Bacillati</taxon>
        <taxon>Actinomycetota</taxon>
        <taxon>Actinomycetes</taxon>
        <taxon>Micromonosporales</taxon>
        <taxon>Micromonosporaceae</taxon>
        <taxon>Plantactinospora</taxon>
    </lineage>
</organism>
<keyword evidence="1" id="KW-0677">Repeat</keyword>
<reference evidence="4" key="1">
    <citation type="submission" date="2020-10" db="EMBL/GenBank/DDBJ databases">
        <title>Sequencing the genomes of 1000 actinobacteria strains.</title>
        <authorList>
            <person name="Klenk H.-P."/>
        </authorList>
    </citation>
    <scope>NUCLEOTIDE SEQUENCE</scope>
    <source>
        <strain evidence="4">DSM 46832</strain>
    </source>
</reference>
<feature type="domain" description="CBS" evidence="3">
    <location>
        <begin position="10"/>
        <end position="66"/>
    </location>
</feature>
<evidence type="ECO:0000256" key="2">
    <source>
        <dbReference type="PROSITE-ProRule" id="PRU00703"/>
    </source>
</evidence>